<dbReference type="PROSITE" id="PS50922">
    <property type="entry name" value="TLC"/>
    <property type="match status" value="1"/>
</dbReference>
<evidence type="ECO:0000313" key="18">
    <source>
        <dbReference type="Proteomes" id="UP001642540"/>
    </source>
</evidence>
<dbReference type="PIRSF" id="PIRSF005225">
    <property type="entry name" value="LAG1_LAC1"/>
    <property type="match status" value="1"/>
</dbReference>
<dbReference type="Gene3D" id="1.10.10.60">
    <property type="entry name" value="Homeodomain-like"/>
    <property type="match status" value="1"/>
</dbReference>
<reference evidence="17 18" key="1">
    <citation type="submission" date="2024-08" db="EMBL/GenBank/DDBJ databases">
        <authorList>
            <person name="Cucini C."/>
            <person name="Frati F."/>
        </authorList>
    </citation>
    <scope>NUCLEOTIDE SEQUENCE [LARGE SCALE GENOMIC DNA]</scope>
</reference>
<evidence type="ECO:0000256" key="9">
    <source>
        <dbReference type="ARBA" id="ARBA00023098"/>
    </source>
</evidence>
<feature type="transmembrane region" description="Helical" evidence="14">
    <location>
        <begin position="143"/>
        <end position="162"/>
    </location>
</feature>
<gene>
    <name evidence="17" type="ORF">ODALV1_LOCUS24346</name>
</gene>
<dbReference type="Proteomes" id="UP001642540">
    <property type="component" value="Unassembled WGS sequence"/>
</dbReference>
<evidence type="ECO:0000256" key="1">
    <source>
        <dbReference type="ARBA" id="ARBA00004123"/>
    </source>
</evidence>
<evidence type="ECO:0000256" key="13">
    <source>
        <dbReference type="RuleBase" id="RU000682"/>
    </source>
</evidence>
<evidence type="ECO:0000256" key="6">
    <source>
        <dbReference type="ARBA" id="ARBA00022692"/>
    </source>
</evidence>
<evidence type="ECO:0000256" key="4">
    <source>
        <dbReference type="ARBA" id="ARBA00004991"/>
    </source>
</evidence>
<feature type="transmembrane region" description="Helical" evidence="14">
    <location>
        <begin position="257"/>
        <end position="275"/>
    </location>
</feature>
<dbReference type="PANTHER" id="PTHR12560:SF0">
    <property type="entry name" value="LD18904P"/>
    <property type="match status" value="1"/>
</dbReference>
<dbReference type="PROSITE" id="PS50071">
    <property type="entry name" value="HOMEOBOX_2"/>
    <property type="match status" value="1"/>
</dbReference>
<feature type="domain" description="TLC" evidence="16">
    <location>
        <begin position="134"/>
        <end position="334"/>
    </location>
</feature>
<evidence type="ECO:0000256" key="7">
    <source>
        <dbReference type="ARBA" id="ARBA00022824"/>
    </source>
</evidence>
<dbReference type="InterPro" id="IPR016439">
    <property type="entry name" value="Lag1/Lac1-like"/>
</dbReference>
<keyword evidence="8 14" id="KW-1133">Transmembrane helix</keyword>
<dbReference type="InterPro" id="IPR001356">
    <property type="entry name" value="HD"/>
</dbReference>
<keyword evidence="10 12" id="KW-0472">Membrane</keyword>
<feature type="transmembrane region" description="Helical" evidence="14">
    <location>
        <begin position="280"/>
        <end position="297"/>
    </location>
</feature>
<feature type="transmembrane region" description="Helical" evidence="14">
    <location>
        <begin position="309"/>
        <end position="329"/>
    </location>
</feature>
<evidence type="ECO:0000259" key="16">
    <source>
        <dbReference type="PROSITE" id="PS50922"/>
    </source>
</evidence>
<evidence type="ECO:0000313" key="17">
    <source>
        <dbReference type="EMBL" id="CAL8131834.1"/>
    </source>
</evidence>
<protein>
    <recommendedName>
        <fullName evidence="19">Ceramide synthase 6</fullName>
    </recommendedName>
</protein>
<dbReference type="InterPro" id="IPR009057">
    <property type="entry name" value="Homeodomain-like_sf"/>
</dbReference>
<dbReference type="Pfam" id="PF03798">
    <property type="entry name" value="TRAM_LAG1_CLN8"/>
    <property type="match status" value="1"/>
</dbReference>
<comment type="pathway">
    <text evidence="4">Sphingolipid metabolism.</text>
</comment>
<evidence type="ECO:0000256" key="3">
    <source>
        <dbReference type="ARBA" id="ARBA00004760"/>
    </source>
</evidence>
<comment type="caution">
    <text evidence="17">The sequence shown here is derived from an EMBL/GenBank/DDBJ whole genome shotgun (WGS) entry which is preliminary data.</text>
</comment>
<name>A0ABP1RP07_9HEXA</name>
<keyword evidence="9" id="KW-0443">Lipid metabolism</keyword>
<comment type="pathway">
    <text evidence="3">Lipid metabolism; sphingolipid metabolism.</text>
</comment>
<evidence type="ECO:0000256" key="14">
    <source>
        <dbReference type="SAM" id="Phobius"/>
    </source>
</evidence>
<keyword evidence="5" id="KW-0808">Transferase</keyword>
<evidence type="ECO:0000256" key="5">
    <source>
        <dbReference type="ARBA" id="ARBA00022679"/>
    </source>
</evidence>
<keyword evidence="11 13" id="KW-0238">DNA-binding</keyword>
<feature type="domain" description="Homeobox" evidence="15">
    <location>
        <begin position="86"/>
        <end position="130"/>
    </location>
</feature>
<proteinExistence type="predicted"/>
<comment type="subcellular location">
    <subcellularLocation>
        <location evidence="2">Endoplasmic reticulum membrane</location>
        <topology evidence="2">Multi-pass membrane protein</topology>
    </subcellularLocation>
    <subcellularLocation>
        <location evidence="1 11 13">Nucleus</location>
    </subcellularLocation>
</comment>
<dbReference type="CDD" id="cd00086">
    <property type="entry name" value="homeodomain"/>
    <property type="match status" value="1"/>
</dbReference>
<dbReference type="EMBL" id="CAXLJM020000090">
    <property type="protein sequence ID" value="CAL8131834.1"/>
    <property type="molecule type" value="Genomic_DNA"/>
</dbReference>
<evidence type="ECO:0000256" key="2">
    <source>
        <dbReference type="ARBA" id="ARBA00004477"/>
    </source>
</evidence>
<feature type="transmembrane region" description="Helical" evidence="14">
    <location>
        <begin position="36"/>
        <end position="54"/>
    </location>
</feature>
<sequence length="350" mass="41574">MSFWTNICNVFWSPYFWLPEGETWHTFDSKQTGLHGNYTGIYFATAMAICLLRLQPAMKRLFITPIGRYLGLGSKRRTRHPHNKTLENLFKMYGPEVPEDIKEELEKSINLSAAQIQFWMKNRKYAEKLEQKLIKFVECGWKFVYYAFSASYGLSALWNKTWFWNMEECWKGAPYHTLEVDVWFYCWICAGFYLASMFSVFIETRRGDFKMMVAHHFITLFLMSLTWFSNLTRIGSVFLLLHDISDAFLEIAKMCKYVGYIALGTFFFVIFALLWHLTRVLYYPYVLYSIMFQAQYLMKTTLAFQCFRIMAVALFVLHIKWTFCIWNIIRNALKQGRALEDERSSDEDSD</sequence>
<feature type="DNA-binding region" description="Homeobox" evidence="11">
    <location>
        <begin position="88"/>
        <end position="131"/>
    </location>
</feature>
<feature type="transmembrane region" description="Helical" evidence="14">
    <location>
        <begin position="182"/>
        <end position="202"/>
    </location>
</feature>
<evidence type="ECO:0000256" key="10">
    <source>
        <dbReference type="ARBA" id="ARBA00023136"/>
    </source>
</evidence>
<feature type="transmembrane region" description="Helical" evidence="14">
    <location>
        <begin position="214"/>
        <end position="241"/>
    </location>
</feature>
<keyword evidence="18" id="KW-1185">Reference proteome</keyword>
<evidence type="ECO:0008006" key="19">
    <source>
        <dbReference type="Google" id="ProtNLM"/>
    </source>
</evidence>
<evidence type="ECO:0000256" key="11">
    <source>
        <dbReference type="PROSITE-ProRule" id="PRU00108"/>
    </source>
</evidence>
<dbReference type="SMART" id="SM00389">
    <property type="entry name" value="HOX"/>
    <property type="match status" value="1"/>
</dbReference>
<evidence type="ECO:0000259" key="15">
    <source>
        <dbReference type="PROSITE" id="PS50071"/>
    </source>
</evidence>
<evidence type="ECO:0000256" key="12">
    <source>
        <dbReference type="PROSITE-ProRule" id="PRU00205"/>
    </source>
</evidence>
<dbReference type="Pfam" id="PF00046">
    <property type="entry name" value="Homeodomain"/>
    <property type="match status" value="1"/>
</dbReference>
<keyword evidence="11 13" id="KW-0371">Homeobox</keyword>
<keyword evidence="11 13" id="KW-0539">Nucleus</keyword>
<dbReference type="InterPro" id="IPR006634">
    <property type="entry name" value="TLC-dom"/>
</dbReference>
<dbReference type="SUPFAM" id="SSF46689">
    <property type="entry name" value="Homeodomain-like"/>
    <property type="match status" value="1"/>
</dbReference>
<keyword evidence="7" id="KW-0256">Endoplasmic reticulum</keyword>
<evidence type="ECO:0000256" key="8">
    <source>
        <dbReference type="ARBA" id="ARBA00022989"/>
    </source>
</evidence>
<keyword evidence="6 12" id="KW-0812">Transmembrane</keyword>
<accession>A0ABP1RP07</accession>
<organism evidence="17 18">
    <name type="scientific">Orchesella dallaii</name>
    <dbReference type="NCBI Taxonomy" id="48710"/>
    <lineage>
        <taxon>Eukaryota</taxon>
        <taxon>Metazoa</taxon>
        <taxon>Ecdysozoa</taxon>
        <taxon>Arthropoda</taxon>
        <taxon>Hexapoda</taxon>
        <taxon>Collembola</taxon>
        <taxon>Entomobryomorpha</taxon>
        <taxon>Entomobryoidea</taxon>
        <taxon>Orchesellidae</taxon>
        <taxon>Orchesellinae</taxon>
        <taxon>Orchesella</taxon>
    </lineage>
</organism>
<dbReference type="SMART" id="SM00724">
    <property type="entry name" value="TLC"/>
    <property type="match status" value="1"/>
</dbReference>
<dbReference type="PANTHER" id="PTHR12560">
    <property type="entry name" value="LONGEVITY ASSURANCE FACTOR 1 LAG1"/>
    <property type="match status" value="1"/>
</dbReference>